<dbReference type="Proteomes" id="UP000463975">
    <property type="component" value="Chromosome"/>
</dbReference>
<dbReference type="AlphaFoldDB" id="A0A6P1NI88"/>
<dbReference type="GO" id="GO:0030313">
    <property type="term" value="C:cell envelope"/>
    <property type="evidence" value="ECO:0007669"/>
    <property type="project" value="UniProtKB-SubCell"/>
</dbReference>
<proteinExistence type="predicted"/>
<evidence type="ECO:0000256" key="1">
    <source>
        <dbReference type="ARBA" id="ARBA00004196"/>
    </source>
</evidence>
<evidence type="ECO:0000256" key="3">
    <source>
        <dbReference type="ARBA" id="ARBA00022723"/>
    </source>
</evidence>
<dbReference type="Gene3D" id="3.40.50.1980">
    <property type="entry name" value="Nitrogenase molybdenum iron protein domain"/>
    <property type="match status" value="2"/>
</dbReference>
<dbReference type="InterPro" id="IPR006127">
    <property type="entry name" value="ZnuA-like"/>
</dbReference>
<evidence type="ECO:0000313" key="7">
    <source>
        <dbReference type="Proteomes" id="UP000463975"/>
    </source>
</evidence>
<gene>
    <name evidence="6" type="ORF">GT348_08420</name>
</gene>
<feature type="signal peptide" evidence="5">
    <location>
        <begin position="1"/>
        <end position="22"/>
    </location>
</feature>
<sequence>MRFLRRASKYFFFIFCSFCSVSGGFHTEHARAASLSLLCVETVWCDVAQQIGGSNLKTKALLTAPGIDPHHFQPSPSLIRSVKQADGFLANGATYDDWALAFRHADSNRFVASEIGKWRNGEDPHLFFQPEIIHSVARVIAVWLEQRDPQNQKIYKDHLAKFEQSLDDLDKKISLFKERYKDIPIAITEPAGERLLSKTGLKIIDQRWALSVMNQTGVSAQETALLERALTQHNIAVLVVNPLVASAQINNLVSIAKKHHIPIITIGETLPAGQTWQGWMNHILDQLASALDKKELQR</sequence>
<dbReference type="RefSeq" id="WP_160619316.1">
    <property type="nucleotide sequence ID" value="NZ_CP047652.1"/>
</dbReference>
<keyword evidence="2" id="KW-0813">Transport</keyword>
<comment type="subcellular location">
    <subcellularLocation>
        <location evidence="1">Cell envelope</location>
    </subcellularLocation>
</comment>
<protein>
    <submittedName>
        <fullName evidence="6">Zinc ABC transporter solute-binding protein</fullName>
    </submittedName>
</protein>
<feature type="chain" id="PRO_5027004115" evidence="5">
    <location>
        <begin position="23"/>
        <end position="298"/>
    </location>
</feature>
<keyword evidence="4 5" id="KW-0732">Signal</keyword>
<dbReference type="SUPFAM" id="SSF53807">
    <property type="entry name" value="Helical backbone' metal receptor"/>
    <property type="match status" value="1"/>
</dbReference>
<dbReference type="GO" id="GO:0046872">
    <property type="term" value="F:metal ion binding"/>
    <property type="evidence" value="ECO:0007669"/>
    <property type="project" value="UniProtKB-KW"/>
</dbReference>
<evidence type="ECO:0000256" key="2">
    <source>
        <dbReference type="ARBA" id="ARBA00022448"/>
    </source>
</evidence>
<dbReference type="GO" id="GO:0030001">
    <property type="term" value="P:metal ion transport"/>
    <property type="evidence" value="ECO:0007669"/>
    <property type="project" value="InterPro"/>
</dbReference>
<dbReference type="PANTHER" id="PTHR42953">
    <property type="entry name" value="HIGH-AFFINITY ZINC UPTAKE SYSTEM PROTEIN ZNUA-RELATED"/>
    <property type="match status" value="1"/>
</dbReference>
<evidence type="ECO:0000256" key="4">
    <source>
        <dbReference type="ARBA" id="ARBA00022729"/>
    </source>
</evidence>
<reference evidence="6 7" key="1">
    <citation type="submission" date="2020-01" db="EMBL/GenBank/DDBJ databases">
        <title>Genome sequencing of strain KACC 21507.</title>
        <authorList>
            <person name="Heo J."/>
            <person name="Kim S.-J."/>
            <person name="Kim J.-S."/>
            <person name="Hong S.-B."/>
            <person name="Kwon S.-W."/>
        </authorList>
    </citation>
    <scope>NUCLEOTIDE SEQUENCE [LARGE SCALE GENOMIC DNA]</scope>
    <source>
        <strain evidence="6 7">KACC 21507</strain>
    </source>
</reference>
<dbReference type="EMBL" id="CP047652">
    <property type="protein sequence ID" value="QHI96244.1"/>
    <property type="molecule type" value="Genomic_DNA"/>
</dbReference>
<dbReference type="KEGG" id="bomb:GT348_08420"/>
<dbReference type="Pfam" id="PF01297">
    <property type="entry name" value="ZnuA"/>
    <property type="match status" value="1"/>
</dbReference>
<keyword evidence="7" id="KW-1185">Reference proteome</keyword>
<dbReference type="InterPro" id="IPR050492">
    <property type="entry name" value="Bact_metal-bind_prot9"/>
</dbReference>
<dbReference type="PANTHER" id="PTHR42953:SF1">
    <property type="entry name" value="METAL-BINDING PROTEIN HI_0362-RELATED"/>
    <property type="match status" value="1"/>
</dbReference>
<name>A0A6P1NI88_9PROT</name>
<accession>A0A6P1NI88</accession>
<evidence type="ECO:0000256" key="5">
    <source>
        <dbReference type="SAM" id="SignalP"/>
    </source>
</evidence>
<evidence type="ECO:0000313" key="6">
    <source>
        <dbReference type="EMBL" id="QHI96244.1"/>
    </source>
</evidence>
<organism evidence="6 7">
    <name type="scientific">Aristophania vespae</name>
    <dbReference type="NCBI Taxonomy" id="2697033"/>
    <lineage>
        <taxon>Bacteria</taxon>
        <taxon>Pseudomonadati</taxon>
        <taxon>Pseudomonadota</taxon>
        <taxon>Alphaproteobacteria</taxon>
        <taxon>Acetobacterales</taxon>
        <taxon>Acetobacteraceae</taxon>
        <taxon>Aristophania</taxon>
    </lineage>
</organism>
<keyword evidence="3" id="KW-0479">Metal-binding</keyword>